<proteinExistence type="predicted"/>
<organism evidence="1 2">
    <name type="scientific">Rubroshorea leprosula</name>
    <dbReference type="NCBI Taxonomy" id="152421"/>
    <lineage>
        <taxon>Eukaryota</taxon>
        <taxon>Viridiplantae</taxon>
        <taxon>Streptophyta</taxon>
        <taxon>Embryophyta</taxon>
        <taxon>Tracheophyta</taxon>
        <taxon>Spermatophyta</taxon>
        <taxon>Magnoliopsida</taxon>
        <taxon>eudicotyledons</taxon>
        <taxon>Gunneridae</taxon>
        <taxon>Pentapetalae</taxon>
        <taxon>rosids</taxon>
        <taxon>malvids</taxon>
        <taxon>Malvales</taxon>
        <taxon>Dipterocarpaceae</taxon>
        <taxon>Rubroshorea</taxon>
    </lineage>
</organism>
<gene>
    <name evidence="1" type="ORF">SLEP1_g24947</name>
</gene>
<keyword evidence="2" id="KW-1185">Reference proteome</keyword>
<dbReference type="PANTHER" id="PTHR48221">
    <property type="entry name" value="ACYL-COA SYNTHETASE FAMILY PROTEIN"/>
    <property type="match status" value="1"/>
</dbReference>
<comment type="caution">
    <text evidence="1">The sequence shown here is derived from an EMBL/GenBank/DDBJ whole genome shotgun (WGS) entry which is preliminary data.</text>
</comment>
<name>A0AAV5JNH1_9ROSI</name>
<reference evidence="1 2" key="1">
    <citation type="journal article" date="2021" name="Commun. Biol.">
        <title>The genome of Shorea leprosula (Dipterocarpaceae) highlights the ecological relevance of drought in aseasonal tropical rainforests.</title>
        <authorList>
            <person name="Ng K.K.S."/>
            <person name="Kobayashi M.J."/>
            <person name="Fawcett J.A."/>
            <person name="Hatakeyama M."/>
            <person name="Paape T."/>
            <person name="Ng C.H."/>
            <person name="Ang C.C."/>
            <person name="Tnah L.H."/>
            <person name="Lee C.T."/>
            <person name="Nishiyama T."/>
            <person name="Sese J."/>
            <person name="O'Brien M.J."/>
            <person name="Copetti D."/>
            <person name="Mohd Noor M.I."/>
            <person name="Ong R.C."/>
            <person name="Putra M."/>
            <person name="Sireger I.Z."/>
            <person name="Indrioko S."/>
            <person name="Kosugi Y."/>
            <person name="Izuno A."/>
            <person name="Isagi Y."/>
            <person name="Lee S.L."/>
            <person name="Shimizu K.K."/>
        </authorList>
    </citation>
    <scope>NUCLEOTIDE SEQUENCE [LARGE SCALE GENOMIC DNA]</scope>
    <source>
        <strain evidence="1">214</strain>
    </source>
</reference>
<protein>
    <submittedName>
        <fullName evidence="1">Uncharacterized protein</fullName>
    </submittedName>
</protein>
<dbReference type="AlphaFoldDB" id="A0AAV5JNH1"/>
<evidence type="ECO:0000313" key="1">
    <source>
        <dbReference type="EMBL" id="GKV14008.1"/>
    </source>
</evidence>
<sequence>MELGSKLPFSSAYFPYKNHLLRMLAGALSLENFLNLVRATCGQFSHGRKHAMDVTRTDHKSLCRALVIDFPEWFYFASFLLFAGNNLEESLMSKCTLGTPEMGQMRDKESLSSAAARYIAWVLSPISKSNQNLLVECLTKISESWTLKRFGSGTDDEEAAYCKKKLKKLKIHDKREVDVPAKEYDWQKMRTWLRETQNIYVKYTERIAYNSASCEANASHGFNLQQNVLLRRILLGILIGFPNYVTEDGCELLLHYAATDRIVQQSEITFAGMKHGKWNSERHEDSSTWTLECSKREASAGACLVFSLTDIVENISASYFEIEEKGLDFVYQAKLKSGKYLIKCVKRLIELNIHEDGILMLQDLLNRLARWRHQGREVLLFENDMDDVINSLSCRSSSLSGD</sequence>
<dbReference type="Proteomes" id="UP001054252">
    <property type="component" value="Unassembled WGS sequence"/>
</dbReference>
<evidence type="ECO:0000313" key="2">
    <source>
        <dbReference type="Proteomes" id="UP001054252"/>
    </source>
</evidence>
<dbReference type="EMBL" id="BPVZ01000040">
    <property type="protein sequence ID" value="GKV14008.1"/>
    <property type="molecule type" value="Genomic_DNA"/>
</dbReference>
<dbReference type="PANTHER" id="PTHR48221:SF2">
    <property type="entry name" value="ACYL-COA SYNTHETASE FAMILY PROTEIN"/>
    <property type="match status" value="1"/>
</dbReference>
<accession>A0AAV5JNH1</accession>